<reference evidence="3 4" key="1">
    <citation type="submission" date="2014-06" db="EMBL/GenBank/DDBJ databases">
        <authorList>
            <person name="Swart Estienne"/>
        </authorList>
    </citation>
    <scope>NUCLEOTIDE SEQUENCE [LARGE SCALE GENOMIC DNA]</scope>
    <source>
        <strain evidence="3 4">130c</strain>
    </source>
</reference>
<proteinExistence type="predicted"/>
<evidence type="ECO:0000313" key="4">
    <source>
        <dbReference type="Proteomes" id="UP000039865"/>
    </source>
</evidence>
<feature type="compositionally biased region" description="Basic and acidic residues" evidence="1">
    <location>
        <begin position="58"/>
        <end position="73"/>
    </location>
</feature>
<organism evidence="3 4">
    <name type="scientific">Stylonychia lemnae</name>
    <name type="common">Ciliate</name>
    <dbReference type="NCBI Taxonomy" id="5949"/>
    <lineage>
        <taxon>Eukaryota</taxon>
        <taxon>Sar</taxon>
        <taxon>Alveolata</taxon>
        <taxon>Ciliophora</taxon>
        <taxon>Intramacronucleata</taxon>
        <taxon>Spirotrichea</taxon>
        <taxon>Stichotrichia</taxon>
        <taxon>Sporadotrichida</taxon>
        <taxon>Oxytrichidae</taxon>
        <taxon>Stylonychinae</taxon>
        <taxon>Stylonychia</taxon>
    </lineage>
</organism>
<feature type="transmembrane region" description="Helical" evidence="2">
    <location>
        <begin position="21"/>
        <end position="38"/>
    </location>
</feature>
<feature type="compositionally biased region" description="Basic and acidic residues" evidence="1">
    <location>
        <begin position="232"/>
        <end position="247"/>
    </location>
</feature>
<keyword evidence="2" id="KW-0812">Transmembrane</keyword>
<protein>
    <submittedName>
        <fullName evidence="3">Uncharacterized protein</fullName>
    </submittedName>
</protein>
<sequence length="247" mass="28561">MRKSEQFAYKKQQQESRNTKILIFVSLLAFAGIFATSSQNGDQIQEQPASQQSTHLNHHQEEQLGKFSQKKDGSGNPDENLFSSVNYQTSCIAISVLTMLLAVKRVIQQREADFRINYHIEQVTKDQFDEQKDITTKVELERLKKSDQYQRMQQQKGANKENWNWQTKEKTSIKLGGSPRKHLKSIDDDQNNGLERAILEIDHELKEEKALYDITSTYHKKSRGSSIGKSAKTQDTDAKILYEQENY</sequence>
<keyword evidence="4" id="KW-1185">Reference proteome</keyword>
<gene>
    <name evidence="3" type="primary">Contig3568.g3810</name>
    <name evidence="3" type="ORF">STYLEM_8438</name>
</gene>
<feature type="transmembrane region" description="Helical" evidence="2">
    <location>
        <begin position="85"/>
        <end position="103"/>
    </location>
</feature>
<dbReference type="EMBL" id="CCKQ01008014">
    <property type="protein sequence ID" value="CDW79450.1"/>
    <property type="molecule type" value="Genomic_DNA"/>
</dbReference>
<keyword evidence="2" id="KW-0472">Membrane</keyword>
<dbReference type="InParanoid" id="A0A078AB02"/>
<keyword evidence="2" id="KW-1133">Transmembrane helix</keyword>
<evidence type="ECO:0000313" key="3">
    <source>
        <dbReference type="EMBL" id="CDW79450.1"/>
    </source>
</evidence>
<accession>A0A078AB02</accession>
<dbReference type="Proteomes" id="UP000039865">
    <property type="component" value="Unassembled WGS sequence"/>
</dbReference>
<dbReference type="AlphaFoldDB" id="A0A078AB02"/>
<feature type="region of interest" description="Disordered" evidence="1">
    <location>
        <begin position="41"/>
        <end position="79"/>
    </location>
</feature>
<evidence type="ECO:0000256" key="2">
    <source>
        <dbReference type="SAM" id="Phobius"/>
    </source>
</evidence>
<feature type="compositionally biased region" description="Polar residues" evidence="1">
    <location>
        <begin position="41"/>
        <end position="55"/>
    </location>
</feature>
<feature type="region of interest" description="Disordered" evidence="1">
    <location>
        <begin position="221"/>
        <end position="247"/>
    </location>
</feature>
<name>A0A078AB02_STYLE</name>
<evidence type="ECO:0000256" key="1">
    <source>
        <dbReference type="SAM" id="MobiDB-lite"/>
    </source>
</evidence>